<feature type="domain" description="MYND-type" evidence="8">
    <location>
        <begin position="5"/>
        <end position="47"/>
    </location>
</feature>
<dbReference type="GO" id="GO:0000151">
    <property type="term" value="C:ubiquitin ligase complex"/>
    <property type="evidence" value="ECO:0007669"/>
    <property type="project" value="TreeGrafter"/>
</dbReference>
<dbReference type="Gene3D" id="6.10.140.2220">
    <property type="match status" value="1"/>
</dbReference>
<dbReference type="InterPro" id="IPR001841">
    <property type="entry name" value="Znf_RING"/>
</dbReference>
<keyword evidence="4" id="KW-0833">Ubl conjugation pathway</keyword>
<dbReference type="SMART" id="SM00184">
    <property type="entry name" value="RING"/>
    <property type="match status" value="1"/>
</dbReference>
<organism evidence="9 10">
    <name type="scientific">Cymbomonas tetramitiformis</name>
    <dbReference type="NCBI Taxonomy" id="36881"/>
    <lineage>
        <taxon>Eukaryota</taxon>
        <taxon>Viridiplantae</taxon>
        <taxon>Chlorophyta</taxon>
        <taxon>Pyramimonadophyceae</taxon>
        <taxon>Pyramimonadales</taxon>
        <taxon>Pyramimonadaceae</taxon>
        <taxon>Cymbomonas</taxon>
    </lineage>
</organism>
<dbReference type="GO" id="GO:0008270">
    <property type="term" value="F:zinc ion binding"/>
    <property type="evidence" value="ECO:0007669"/>
    <property type="project" value="UniProtKB-KW"/>
</dbReference>
<dbReference type="EMBL" id="LGRX02028001">
    <property type="protein sequence ID" value="KAK3248523.1"/>
    <property type="molecule type" value="Genomic_DNA"/>
</dbReference>
<dbReference type="Pfam" id="PF13181">
    <property type="entry name" value="TPR_8"/>
    <property type="match status" value="1"/>
</dbReference>
<evidence type="ECO:0000256" key="4">
    <source>
        <dbReference type="ARBA" id="ARBA00022786"/>
    </source>
</evidence>
<keyword evidence="5" id="KW-0862">Zinc</keyword>
<sequence length="386" mass="43465">MEGYVLECDNAACATLCKGMRCSVCRTEYYCSKKCQKMAWKQHKKSCSAFKLQEKNRAQEILGDVISPEVGALQDAVTAAKENNEECSICLGPFNDPVRLTCGHLFCLPCVTRWHTSRIDASANCIGCPQCRETVVDPMFCQYNMYSKIMQKANKKYKKGSEEYLTTMNLVGAKIDELIAAIPEEEDHARVLQQWSRADNHMHLGEFTKAKSLIEKAITETTNKKVLTRYGLRLDEIGSSEFSTQTILSNLNISLAECCNKMEDWQGACEALQRSGCGFRSGINDDIHAQRKVFHYGCIAYGELGMYDVAIQCGEAAILMNRHYVGVYRPLVNCYTAQGKFDEAIKWMRKAVAFETPWDDENVAKLKAYLQELVDTSRTHPPPPGN</sequence>
<dbReference type="GO" id="GO:0016567">
    <property type="term" value="P:protein ubiquitination"/>
    <property type="evidence" value="ECO:0007669"/>
    <property type="project" value="TreeGrafter"/>
</dbReference>
<dbReference type="Gene3D" id="3.30.40.10">
    <property type="entry name" value="Zinc/RING finger domain, C3HC4 (zinc finger)"/>
    <property type="match status" value="1"/>
</dbReference>
<dbReference type="Pfam" id="PF01753">
    <property type="entry name" value="zf-MYND"/>
    <property type="match status" value="1"/>
</dbReference>
<dbReference type="PROSITE" id="PS00518">
    <property type="entry name" value="ZF_RING_1"/>
    <property type="match status" value="1"/>
</dbReference>
<evidence type="ECO:0000256" key="2">
    <source>
        <dbReference type="ARBA" id="ARBA00022723"/>
    </source>
</evidence>
<evidence type="ECO:0000259" key="7">
    <source>
        <dbReference type="PROSITE" id="PS50089"/>
    </source>
</evidence>
<comment type="caution">
    <text evidence="9">The sequence shown here is derived from an EMBL/GenBank/DDBJ whole genome shotgun (WGS) entry which is preliminary data.</text>
</comment>
<evidence type="ECO:0000313" key="10">
    <source>
        <dbReference type="Proteomes" id="UP001190700"/>
    </source>
</evidence>
<dbReference type="PROSITE" id="PS50089">
    <property type="entry name" value="ZF_RING_2"/>
    <property type="match status" value="1"/>
</dbReference>
<evidence type="ECO:0000256" key="3">
    <source>
        <dbReference type="ARBA" id="ARBA00022771"/>
    </source>
</evidence>
<dbReference type="GO" id="GO:0006511">
    <property type="term" value="P:ubiquitin-dependent protein catabolic process"/>
    <property type="evidence" value="ECO:0007669"/>
    <property type="project" value="TreeGrafter"/>
</dbReference>
<keyword evidence="2" id="KW-0479">Metal-binding</keyword>
<dbReference type="InterPro" id="IPR017907">
    <property type="entry name" value="Znf_RING_CS"/>
</dbReference>
<dbReference type="InterPro" id="IPR011990">
    <property type="entry name" value="TPR-like_helical_dom_sf"/>
</dbReference>
<feature type="domain" description="RING-type" evidence="7">
    <location>
        <begin position="87"/>
        <end position="132"/>
    </location>
</feature>
<name>A0AAE0C694_9CHLO</name>
<evidence type="ECO:0000259" key="8">
    <source>
        <dbReference type="PROSITE" id="PS50865"/>
    </source>
</evidence>
<dbReference type="InterPro" id="IPR013083">
    <property type="entry name" value="Znf_RING/FYVE/PHD"/>
</dbReference>
<dbReference type="PANTHER" id="PTHR15067">
    <property type="entry name" value="E3 UBIQUITIN-PROTEIN LIGASE RNF8"/>
    <property type="match status" value="1"/>
</dbReference>
<evidence type="ECO:0000256" key="6">
    <source>
        <dbReference type="PROSITE-ProRule" id="PRU00134"/>
    </source>
</evidence>
<reference evidence="9 10" key="1">
    <citation type="journal article" date="2015" name="Genome Biol. Evol.">
        <title>Comparative Genomics of a Bacterivorous Green Alga Reveals Evolutionary Causalities and Consequences of Phago-Mixotrophic Mode of Nutrition.</title>
        <authorList>
            <person name="Burns J.A."/>
            <person name="Paasch A."/>
            <person name="Narechania A."/>
            <person name="Kim E."/>
        </authorList>
    </citation>
    <scope>NUCLEOTIDE SEQUENCE [LARGE SCALE GENOMIC DNA]</scope>
    <source>
        <strain evidence="9 10">PLY_AMNH</strain>
    </source>
</reference>
<dbReference type="Gene3D" id="1.25.40.10">
    <property type="entry name" value="Tetratricopeptide repeat domain"/>
    <property type="match status" value="1"/>
</dbReference>
<keyword evidence="1" id="KW-0808">Transferase</keyword>
<dbReference type="InterPro" id="IPR027370">
    <property type="entry name" value="Znf-RING_euk"/>
</dbReference>
<dbReference type="Proteomes" id="UP001190700">
    <property type="component" value="Unassembled WGS sequence"/>
</dbReference>
<gene>
    <name evidence="9" type="ORF">CYMTET_42006</name>
</gene>
<dbReference type="AlphaFoldDB" id="A0AAE0C694"/>
<keyword evidence="10" id="KW-1185">Reference proteome</keyword>
<dbReference type="PROSITE" id="PS50865">
    <property type="entry name" value="ZF_MYND_2"/>
    <property type="match status" value="1"/>
</dbReference>
<dbReference type="SUPFAM" id="SSF57850">
    <property type="entry name" value="RING/U-box"/>
    <property type="match status" value="1"/>
</dbReference>
<protein>
    <submittedName>
        <fullName evidence="9">Uncharacterized protein</fullName>
    </submittedName>
</protein>
<evidence type="ECO:0000256" key="1">
    <source>
        <dbReference type="ARBA" id="ARBA00022679"/>
    </source>
</evidence>
<proteinExistence type="predicted"/>
<accession>A0AAE0C694</accession>
<dbReference type="SUPFAM" id="SSF48452">
    <property type="entry name" value="TPR-like"/>
    <property type="match status" value="1"/>
</dbReference>
<evidence type="ECO:0000256" key="5">
    <source>
        <dbReference type="ARBA" id="ARBA00022833"/>
    </source>
</evidence>
<dbReference type="InterPro" id="IPR019734">
    <property type="entry name" value="TPR_rpt"/>
</dbReference>
<dbReference type="PANTHER" id="PTHR15067:SF4">
    <property type="entry name" value="E3 UBIQUITIN-PROTEIN LIGASE RNF8"/>
    <property type="match status" value="1"/>
</dbReference>
<dbReference type="InterPro" id="IPR002893">
    <property type="entry name" value="Znf_MYND"/>
</dbReference>
<dbReference type="GO" id="GO:0005829">
    <property type="term" value="C:cytosol"/>
    <property type="evidence" value="ECO:0007669"/>
    <property type="project" value="TreeGrafter"/>
</dbReference>
<evidence type="ECO:0000313" key="9">
    <source>
        <dbReference type="EMBL" id="KAK3248523.1"/>
    </source>
</evidence>
<dbReference type="PROSITE" id="PS01360">
    <property type="entry name" value="ZF_MYND_1"/>
    <property type="match status" value="1"/>
</dbReference>
<dbReference type="Pfam" id="PF13445">
    <property type="entry name" value="zf-RING_UBOX"/>
    <property type="match status" value="1"/>
</dbReference>
<keyword evidence="3 6" id="KW-0863">Zinc-finger</keyword>
<dbReference type="SUPFAM" id="SSF144232">
    <property type="entry name" value="HIT/MYND zinc finger-like"/>
    <property type="match status" value="1"/>
</dbReference>
<dbReference type="GO" id="GO:0061630">
    <property type="term" value="F:ubiquitin protein ligase activity"/>
    <property type="evidence" value="ECO:0007669"/>
    <property type="project" value="TreeGrafter"/>
</dbReference>